<sequence length="57" mass="7103">MSTIQFNLKSFIKHFNNYCRQTSQNWWLQLTLLYYLNRTFKKQIKATTWLFNSLRHS</sequence>
<accession>A0A5C1H9N9</accession>
<name>A0A5C1H9N9_9APIC</name>
<proteinExistence type="predicted"/>
<organism evidence="1">
    <name type="scientific">Nephromyces sp. ex Molgula occidentalis</name>
    <dbReference type="NCBI Taxonomy" id="2544991"/>
    <lineage>
        <taxon>Eukaryota</taxon>
        <taxon>Sar</taxon>
        <taxon>Alveolata</taxon>
        <taxon>Apicomplexa</taxon>
        <taxon>Aconoidasida</taxon>
        <taxon>Nephromycida</taxon>
        <taxon>Nephromyces</taxon>
    </lineage>
</organism>
<protein>
    <submittedName>
        <fullName evidence="1">Uncharacterized protein</fullName>
    </submittedName>
</protein>
<reference evidence="1" key="1">
    <citation type="journal article" date="2019" name="Genome Biol. Evol.">
        <title>Nephromyces represents a diverse and novel lineage of the Apicomplexa that has retained apicoplasts.</title>
        <authorList>
            <person name="Munoz-Gomez S.A."/>
            <person name="Durnin K."/>
            <person name="Eme L."/>
            <person name="Paight C."/>
            <person name="Lane C.E."/>
            <person name="Saffo M.B."/>
            <person name="Slamovits C.H."/>
        </authorList>
    </citation>
    <scope>NUCLEOTIDE SEQUENCE</scope>
    <source>
        <strain evidence="1">638</strain>
    </source>
</reference>
<dbReference type="EMBL" id="MK573204">
    <property type="protein sequence ID" value="QEM01708.1"/>
    <property type="molecule type" value="Genomic_DNA"/>
</dbReference>
<dbReference type="AlphaFoldDB" id="A0A5C1H9N9"/>
<gene>
    <name evidence="1" type="primary">orf53</name>
</gene>
<evidence type="ECO:0000313" key="1">
    <source>
        <dbReference type="EMBL" id="QEM01708.1"/>
    </source>
</evidence>